<evidence type="ECO:0000313" key="1">
    <source>
        <dbReference type="EMBL" id="JAD30439.1"/>
    </source>
</evidence>
<proteinExistence type="predicted"/>
<dbReference type="EMBL" id="GBRH01267456">
    <property type="protein sequence ID" value="JAD30439.1"/>
    <property type="molecule type" value="Transcribed_RNA"/>
</dbReference>
<protein>
    <submittedName>
        <fullName evidence="1">Uncharacterized protein</fullName>
    </submittedName>
</protein>
<reference evidence="1" key="2">
    <citation type="journal article" date="2015" name="Data Brief">
        <title>Shoot transcriptome of the giant reed, Arundo donax.</title>
        <authorList>
            <person name="Barrero R.A."/>
            <person name="Guerrero F.D."/>
            <person name="Moolhuijzen P."/>
            <person name="Goolsby J.A."/>
            <person name="Tidwell J."/>
            <person name="Bellgard S.E."/>
            <person name="Bellgard M.I."/>
        </authorList>
    </citation>
    <scope>NUCLEOTIDE SEQUENCE</scope>
    <source>
        <tissue evidence="1">Shoot tissue taken approximately 20 cm above the soil surface</tissue>
    </source>
</reference>
<organism evidence="1">
    <name type="scientific">Arundo donax</name>
    <name type="common">Giant reed</name>
    <name type="synonym">Donax arundinaceus</name>
    <dbReference type="NCBI Taxonomy" id="35708"/>
    <lineage>
        <taxon>Eukaryota</taxon>
        <taxon>Viridiplantae</taxon>
        <taxon>Streptophyta</taxon>
        <taxon>Embryophyta</taxon>
        <taxon>Tracheophyta</taxon>
        <taxon>Spermatophyta</taxon>
        <taxon>Magnoliopsida</taxon>
        <taxon>Liliopsida</taxon>
        <taxon>Poales</taxon>
        <taxon>Poaceae</taxon>
        <taxon>PACMAD clade</taxon>
        <taxon>Arundinoideae</taxon>
        <taxon>Arundineae</taxon>
        <taxon>Arundo</taxon>
    </lineage>
</organism>
<name>A0A0A8YTQ0_ARUDO</name>
<dbReference type="AlphaFoldDB" id="A0A0A8YTQ0"/>
<reference evidence="1" key="1">
    <citation type="submission" date="2014-09" db="EMBL/GenBank/DDBJ databases">
        <authorList>
            <person name="Magalhaes I.L.F."/>
            <person name="Oliveira U."/>
            <person name="Santos F.R."/>
            <person name="Vidigal T.H.D.A."/>
            <person name="Brescovit A.D."/>
            <person name="Santos A.J."/>
        </authorList>
    </citation>
    <scope>NUCLEOTIDE SEQUENCE</scope>
    <source>
        <tissue evidence="1">Shoot tissue taken approximately 20 cm above the soil surface</tissue>
    </source>
</reference>
<accession>A0A0A8YTQ0</accession>
<sequence length="43" mass="4883">MRWNSKVGLTEVDENSNGKYGIWIEMSHSDSVKVKKTSKERAG</sequence>